<dbReference type="PROSITE" id="PS50977">
    <property type="entry name" value="HTH_TETR_2"/>
    <property type="match status" value="1"/>
</dbReference>
<evidence type="ECO:0000256" key="2">
    <source>
        <dbReference type="ARBA" id="ARBA00023125"/>
    </source>
</evidence>
<keyword evidence="2 4" id="KW-0238">DNA-binding</keyword>
<dbReference type="EMBL" id="WJXB01000007">
    <property type="protein sequence ID" value="MRN55156.1"/>
    <property type="molecule type" value="Genomic_DNA"/>
</dbReference>
<dbReference type="Pfam" id="PF17937">
    <property type="entry name" value="TetR_C_28"/>
    <property type="match status" value="1"/>
</dbReference>
<dbReference type="Pfam" id="PF00440">
    <property type="entry name" value="TetR_N"/>
    <property type="match status" value="1"/>
</dbReference>
<proteinExistence type="predicted"/>
<keyword evidence="1" id="KW-0805">Transcription regulation</keyword>
<dbReference type="PANTHER" id="PTHR47506">
    <property type="entry name" value="TRANSCRIPTIONAL REGULATORY PROTEIN"/>
    <property type="match status" value="1"/>
</dbReference>
<protein>
    <submittedName>
        <fullName evidence="6">TetR family transcriptional regulator</fullName>
    </submittedName>
</protein>
<dbReference type="InterPro" id="IPR009057">
    <property type="entry name" value="Homeodomain-like_sf"/>
</dbReference>
<reference evidence="6 7" key="1">
    <citation type="submission" date="2019-11" db="EMBL/GenBank/DDBJ databases">
        <title>Paenibacillus monticola sp. nov., a novel PGPR strain isolated from mountain sample in China.</title>
        <authorList>
            <person name="Zhao Q."/>
            <person name="Li H.-P."/>
            <person name="Zhang J.-L."/>
        </authorList>
    </citation>
    <scope>NUCLEOTIDE SEQUENCE [LARGE SCALE GENOMIC DNA]</scope>
    <source>
        <strain evidence="6 7">LC-T2</strain>
    </source>
</reference>
<organism evidence="6 7">
    <name type="scientific">Paenibacillus monticola</name>
    <dbReference type="NCBI Taxonomy" id="2666075"/>
    <lineage>
        <taxon>Bacteria</taxon>
        <taxon>Bacillati</taxon>
        <taxon>Bacillota</taxon>
        <taxon>Bacilli</taxon>
        <taxon>Bacillales</taxon>
        <taxon>Paenibacillaceae</taxon>
        <taxon>Paenibacillus</taxon>
    </lineage>
</organism>
<dbReference type="Proteomes" id="UP000463051">
    <property type="component" value="Unassembled WGS sequence"/>
</dbReference>
<evidence type="ECO:0000313" key="7">
    <source>
        <dbReference type="Proteomes" id="UP000463051"/>
    </source>
</evidence>
<dbReference type="SUPFAM" id="SSF48498">
    <property type="entry name" value="Tetracyclin repressor-like, C-terminal domain"/>
    <property type="match status" value="1"/>
</dbReference>
<keyword evidence="7" id="KW-1185">Reference proteome</keyword>
<dbReference type="InterPro" id="IPR001647">
    <property type="entry name" value="HTH_TetR"/>
</dbReference>
<accession>A0A7X2H7W7</accession>
<dbReference type="SUPFAM" id="SSF46689">
    <property type="entry name" value="Homeodomain-like"/>
    <property type="match status" value="1"/>
</dbReference>
<dbReference type="RefSeq" id="WP_154120656.1">
    <property type="nucleotide sequence ID" value="NZ_WJXB01000007.1"/>
</dbReference>
<evidence type="ECO:0000256" key="3">
    <source>
        <dbReference type="ARBA" id="ARBA00023163"/>
    </source>
</evidence>
<dbReference type="InterPro" id="IPR041479">
    <property type="entry name" value="TetR_CgmR_C"/>
</dbReference>
<dbReference type="InterPro" id="IPR036271">
    <property type="entry name" value="Tet_transcr_reg_TetR-rel_C_sf"/>
</dbReference>
<sequence length="184" mass="20443">MKGDKSFIKQDLILKAASNIVQRDGVAQLTLEALAKEAGISKGGLLYHFSSKEALIKGMMDKLNESYGAEIQRKAEEDQQSHGAWSRAYVEATFNELDCGVDMSSALFAAAFANPKLLEGMQAQYKVWQSHIENDGTDSVQATIARLAADGLWFAEMFGLAPLDTDLRNKVYHELISWTKEERH</sequence>
<dbReference type="GO" id="GO:0003677">
    <property type="term" value="F:DNA binding"/>
    <property type="evidence" value="ECO:0007669"/>
    <property type="project" value="UniProtKB-UniRule"/>
</dbReference>
<name>A0A7X2H7W7_9BACL</name>
<evidence type="ECO:0000256" key="1">
    <source>
        <dbReference type="ARBA" id="ARBA00023015"/>
    </source>
</evidence>
<evidence type="ECO:0000256" key="4">
    <source>
        <dbReference type="PROSITE-ProRule" id="PRU00335"/>
    </source>
</evidence>
<dbReference type="AlphaFoldDB" id="A0A7X2H7W7"/>
<dbReference type="PANTHER" id="PTHR47506:SF6">
    <property type="entry name" value="HTH-TYPE TRANSCRIPTIONAL REPRESSOR NEMR"/>
    <property type="match status" value="1"/>
</dbReference>
<dbReference type="Gene3D" id="1.10.357.10">
    <property type="entry name" value="Tetracycline Repressor, domain 2"/>
    <property type="match status" value="1"/>
</dbReference>
<dbReference type="PRINTS" id="PR00455">
    <property type="entry name" value="HTHTETR"/>
</dbReference>
<feature type="DNA-binding region" description="H-T-H motif" evidence="4">
    <location>
        <begin position="30"/>
        <end position="49"/>
    </location>
</feature>
<evidence type="ECO:0000313" key="6">
    <source>
        <dbReference type="EMBL" id="MRN55156.1"/>
    </source>
</evidence>
<feature type="domain" description="HTH tetR-type" evidence="5">
    <location>
        <begin position="7"/>
        <end position="67"/>
    </location>
</feature>
<evidence type="ECO:0000259" key="5">
    <source>
        <dbReference type="PROSITE" id="PS50977"/>
    </source>
</evidence>
<comment type="caution">
    <text evidence="6">The sequence shown here is derived from an EMBL/GenBank/DDBJ whole genome shotgun (WGS) entry which is preliminary data.</text>
</comment>
<keyword evidence="3" id="KW-0804">Transcription</keyword>
<gene>
    <name evidence="6" type="ORF">GJB61_19430</name>
</gene>